<evidence type="ECO:0000313" key="1">
    <source>
        <dbReference type="EMBL" id="OGY30130.1"/>
    </source>
</evidence>
<dbReference type="AlphaFoldDB" id="A0A1G1WS33"/>
<proteinExistence type="predicted"/>
<name>A0A1G1WS33_9BACT</name>
<reference evidence="1 2" key="1">
    <citation type="journal article" date="2016" name="Nat. Commun.">
        <title>Thousands of microbial genomes shed light on interconnected biogeochemical processes in an aquifer system.</title>
        <authorList>
            <person name="Anantharaman K."/>
            <person name="Brown C.T."/>
            <person name="Hug L.A."/>
            <person name="Sharon I."/>
            <person name="Castelle C.J."/>
            <person name="Probst A.J."/>
            <person name="Thomas B.C."/>
            <person name="Singh A."/>
            <person name="Wilkins M.J."/>
            <person name="Karaoz U."/>
            <person name="Brodie E.L."/>
            <person name="Williams K.H."/>
            <person name="Hubbard S.S."/>
            <person name="Banfield J.F."/>
        </authorList>
    </citation>
    <scope>NUCLEOTIDE SEQUENCE [LARGE SCALE GENOMIC DNA]</scope>
</reference>
<sequence>MPRVRQGDDVPVLLMVSQRPWGSALPRLFGLTGLRPKEVDVITTRPPETIGEFRFSVQNNRGTYSARRERNRLSPGPFRGFEVALWRRGGAFLRPSQVGIEGFDDHFDGSDTPIGTFVPLAVVRRLRQALIALAQASPTT</sequence>
<dbReference type="Proteomes" id="UP000177821">
    <property type="component" value="Unassembled WGS sequence"/>
</dbReference>
<accession>A0A1G1WS33</accession>
<dbReference type="EMBL" id="MHCX01000007">
    <property type="protein sequence ID" value="OGY30130.1"/>
    <property type="molecule type" value="Genomic_DNA"/>
</dbReference>
<organism evidence="1 2">
    <name type="scientific">Candidatus Woykebacteria bacterium RIFCSPHIGHO2_02_FULL_43_16b</name>
    <dbReference type="NCBI Taxonomy" id="1802601"/>
    <lineage>
        <taxon>Bacteria</taxon>
        <taxon>Candidatus Woykeibacteriota</taxon>
    </lineage>
</organism>
<gene>
    <name evidence="1" type="ORF">A3J50_04215</name>
</gene>
<comment type="caution">
    <text evidence="1">The sequence shown here is derived from an EMBL/GenBank/DDBJ whole genome shotgun (WGS) entry which is preliminary data.</text>
</comment>
<evidence type="ECO:0000313" key="2">
    <source>
        <dbReference type="Proteomes" id="UP000177821"/>
    </source>
</evidence>
<protein>
    <submittedName>
        <fullName evidence="1">Uncharacterized protein</fullName>
    </submittedName>
</protein>